<feature type="region of interest" description="Disordered" evidence="8">
    <location>
        <begin position="2212"/>
        <end position="2289"/>
    </location>
</feature>
<evidence type="ECO:0000259" key="10">
    <source>
        <dbReference type="PROSITE" id="PS51823"/>
    </source>
</evidence>
<feature type="compositionally biased region" description="Polar residues" evidence="8">
    <location>
        <begin position="2523"/>
        <end position="2532"/>
    </location>
</feature>
<feature type="compositionally biased region" description="Polar residues" evidence="8">
    <location>
        <begin position="2275"/>
        <end position="2289"/>
    </location>
</feature>
<keyword evidence="4" id="KW-0442">Lipid degradation</keyword>
<evidence type="ECO:0008006" key="13">
    <source>
        <dbReference type="Google" id="ProtNLM"/>
    </source>
</evidence>
<dbReference type="SUPFAM" id="SSF53474">
    <property type="entry name" value="alpha/beta-Hydrolases"/>
    <property type="match status" value="1"/>
</dbReference>
<feature type="region of interest" description="Disordered" evidence="8">
    <location>
        <begin position="446"/>
        <end position="481"/>
    </location>
</feature>
<dbReference type="GO" id="GO:0048312">
    <property type="term" value="P:intracellular distribution of mitochondria"/>
    <property type="evidence" value="ECO:0007669"/>
    <property type="project" value="TreeGrafter"/>
</dbReference>
<evidence type="ECO:0000256" key="6">
    <source>
        <dbReference type="ARBA" id="ARBA00023180"/>
    </source>
</evidence>
<feature type="domain" description="PH" evidence="9">
    <location>
        <begin position="2787"/>
        <end position="2883"/>
    </location>
</feature>
<dbReference type="InterPro" id="IPR025697">
    <property type="entry name" value="CLU_dom"/>
</dbReference>
<dbReference type="InterPro" id="IPR001849">
    <property type="entry name" value="PH_domain"/>
</dbReference>
<feature type="region of interest" description="Disordered" evidence="8">
    <location>
        <begin position="2381"/>
        <end position="2403"/>
    </location>
</feature>
<organism evidence="11 12">
    <name type="scientific">Planoprotostelium fungivorum</name>
    <dbReference type="NCBI Taxonomy" id="1890364"/>
    <lineage>
        <taxon>Eukaryota</taxon>
        <taxon>Amoebozoa</taxon>
        <taxon>Evosea</taxon>
        <taxon>Variosea</taxon>
        <taxon>Cavosteliida</taxon>
        <taxon>Cavosteliaceae</taxon>
        <taxon>Planoprotostelium</taxon>
    </lineage>
</organism>
<proteinExistence type="inferred from homology"/>
<evidence type="ECO:0000256" key="8">
    <source>
        <dbReference type="SAM" id="MobiDB-lite"/>
    </source>
</evidence>
<dbReference type="Pfam" id="PF13236">
    <property type="entry name" value="CLU"/>
    <property type="match status" value="1"/>
</dbReference>
<feature type="region of interest" description="Disordered" evidence="8">
    <location>
        <begin position="2432"/>
        <end position="2574"/>
    </location>
</feature>
<dbReference type="GO" id="GO:0016042">
    <property type="term" value="P:lipid catabolic process"/>
    <property type="evidence" value="ECO:0007669"/>
    <property type="project" value="UniProtKB-KW"/>
</dbReference>
<dbReference type="GO" id="GO:0005737">
    <property type="term" value="C:cytoplasm"/>
    <property type="evidence" value="ECO:0007669"/>
    <property type="project" value="TreeGrafter"/>
</dbReference>
<dbReference type="InterPro" id="IPR022234">
    <property type="entry name" value="DUF3759"/>
</dbReference>
<keyword evidence="5" id="KW-0443">Lipid metabolism</keyword>
<evidence type="ECO:0000313" key="11">
    <source>
        <dbReference type="EMBL" id="PRP86402.1"/>
    </source>
</evidence>
<dbReference type="PROSITE" id="PS50003">
    <property type="entry name" value="PH_DOMAIN"/>
    <property type="match status" value="1"/>
</dbReference>
<dbReference type="FunFam" id="3.40.50.1820:FF:000057">
    <property type="entry name" value="Lipase"/>
    <property type="match status" value="1"/>
</dbReference>
<dbReference type="Pfam" id="PF12585">
    <property type="entry name" value="DUF3759"/>
    <property type="match status" value="1"/>
</dbReference>
<comment type="similarity">
    <text evidence="1">Belongs to the AB hydrolase superfamily. Lipase family.</text>
</comment>
<keyword evidence="3" id="KW-0378">Hydrolase</keyword>
<reference evidence="11 12" key="1">
    <citation type="journal article" date="2018" name="Genome Biol. Evol.">
        <title>Multiple Roots of Fruiting Body Formation in Amoebozoa.</title>
        <authorList>
            <person name="Hillmann F."/>
            <person name="Forbes G."/>
            <person name="Novohradska S."/>
            <person name="Ferling I."/>
            <person name="Riege K."/>
            <person name="Groth M."/>
            <person name="Westermann M."/>
            <person name="Marz M."/>
            <person name="Spaller T."/>
            <person name="Winckler T."/>
            <person name="Schaap P."/>
            <person name="Glockner G."/>
        </authorList>
    </citation>
    <scope>NUCLEOTIDE SEQUENCE [LARGE SCALE GENOMIC DNA]</scope>
    <source>
        <strain evidence="11 12">Jena</strain>
    </source>
</reference>
<feature type="coiled-coil region" evidence="7">
    <location>
        <begin position="392"/>
        <end position="426"/>
    </location>
</feature>
<keyword evidence="6" id="KW-0325">Glycoprotein</keyword>
<dbReference type="InterPro" id="IPR011993">
    <property type="entry name" value="PH-like_dom_sf"/>
</dbReference>
<feature type="region of interest" description="Disordered" evidence="8">
    <location>
        <begin position="54"/>
        <end position="92"/>
    </location>
</feature>
<sequence length="2907" mass="327496">MPHHHHQNGEGFQQQNMDPFGGQQFNQGGFQQGGFQQGGYTDPYAQQQQFNQGGFQQQQGFQQGGFQQGGYNDPYAQNVQGMNDPNVISGGQQGFFQKMESRFFGGGHQAQQQYQQVYQQPPQHQAKFTHEALAGAAAFEAMRKYEQHEAANGRPASHHLAKEIIAGFVGVELDRLIETKGLDYIDRQKAYHMAKQQAHDAYDQNHGYGDNYNGKVSDPQLRDTEFGTPLLRLPMVITACSFIVHSNRICSLRVLVLHVNTTGKNLLRVGFAFPRIQNRIITTKMASNGGKDFIYKTASLHSSSEEMTQPSSDVSYYTSMKLDNNGLTMDHNYSTPISPLWKQHFQRLQTSHTSLTGSNWISPVDQFLDEEVEEDGQNNCTEDSPLMLRDQLHDLEHKVEEQNRIIQILQEKLKRCETDSNKYENTSPTWADNLPPKVRPMNLSQRSNSFHYSPRNSLTDSNNSEASGFMSASPDVHSPISLYHVDQTPRIRKPKMGRREELIASQYKTAYSVDSNIDEKETGSLTMSGYDLEEDVTDSEDEEIHLVQTVRDKILAGKYKDHDFRLDTNHRDWNDEYQRHYHLFISSLLGKSVEEQILESDVLMGLNRVAQEFADTATIYAKIIISEFQLPLERKTIKPIDIGGLAGGTKYRVQNIFYKFAFDSLLSADPPVWMYGNHQADHRAAAKAAKNELRGLEAHSSCLIEGLSYPMMASVGYKGYTVLAMAILPIDKTTLVYGSDDGGKTVHASDPKMNELMQQAGRKMNLSGHVTGSARDPKKIIYGPGDIEGHRGHDGRYYVLDFGRLMPPESSNGRNPRSVFSELLRPELVSAYKDSLCSDAFTRWNSHPMHSERSKINQRVRDATTYLRDVIVPSVAERASSIPFPWEEMWNSSLNRVTQIMDFMGSSAFHHMGINLRNLGLVYNKSNSPNVRKLVMSLAAARCAKTDIREIMRHKMREVQVPSDEPFKSVIVKFLNQLCGQCKHSVVYWRRDLCKQLTEWFRFTFTPQERKDFDLQSVADIRLVLYVTCLLTGIELEPSALEQMLRPDMCGKFRFVESDVRFTAAITKHRSDIYFSAGLIALKHVVVNRDKGNMEKENLLRQVQTSAIQFRNASKADPSSAIYPVAWSAAQLERASILDGEIDEITYRRIFVFLTRALDAHSGFTAAEELYMKALKYYAMYCCHRGLKGKEKKLMEEVERREKEFGSKVGGQWILPKDRDERIKFWRQGKMKKDAQWSCCFHPFIRWLKHAKSLSRRLNFFGKADPLNSSHPSVSKMGATMHCFVFFLLVAAVCAYNATDALTAEGYGWEVHTAHTEDGFELILIRITSGRTPQSRGANSSKPVVFLQHGLIDDCATWVVNQPHESLGFLLADAGFTSYDVFLGNVRGNSYSMGNDKYTENDEEYWTLIDFDRMIDHDLPSMINKCEIKHILHLQLTTRIALEVSGKKSLIYVGHSQGTLMAFGGLTNPTINTKVDLFVALAPVAYVANQKVKIISMLAGLDAVGVLKWFGAHRFLPPGWLLTLLGNTACRYTPFLCTTILGGLVGSDPKNLNVTRLPYILTLEPGGTSVQNMAHWAQLVNSKRFQKFDYRDPDKNFAKYGVPYAPEYSIGDLKRSSGVPPIAFFSGSADLLGDPTDVSYLVKMLPDDNKPILHDVQPHYNHLDFVWGGVSEARTRQGPSRDVQRRSPLTVPVCWSSWKFRFVYHLATNPNFGALARLKHTTMASEVLAPSVSLDDTRNAPVRASSSLRTSVSDLRMEDLVVMLNERDDKLELAAHYGRSLLKENEELKNKLAALQNNPMTPEKDRSNTSQSSTSPEVLQSVGKQQVMTPSARKALFSPTITDSETKRRGYSIGAMFSEENVDDSRKRRRELDASSLQWDDEDDENYETLLESLKRLETEGNLTTLLSEAYAGQVKRWSERLTTAHRQIINLTEDKYDLEGEMQEVRKAVAMAKKENEEEKQRLRELSEAVESQKEALLRSKSQEEESQRTISRLQNLVDELSEQDVNWEIRQLSADNEEKSKKLQAYDALSTRVLRLERENLELQSLLSDKEKIADIARALAAENNSMRSQLLESEELLDHMKRQLEEAIYDAGKQQELYHSMELEDYDAEFLTQQPNRSTSVQTSPSLGRSLSTGVLRTSTSKLVPPVVHIVPATPDTTVTPITSQDALTPLTYVTSDTTITPLSSVDVIPASTARTIAGQKTNEPVYTEKIDATSNSSHSNETKEISTTSSQQITSGSSGSTMLSESLPAELPAGPSTTSLPTGEFKEKPSHSSYPTEQPSLSSIATNSSVVDSVYRDTASVASESESGSHKRMSRRFSIIGIPKLLTQSFTKDSPQRQSMLFTSNVDSDVSGYSTDMSNNTGPQDVPRRFQVQAPSDRGAVMEKKPDNALSSFSPTEVRVTTPARRTMYVNPETREISRRFRGRLNLNLASTSEPSSAASSGSLSRKKGSKSEKKVFDTWGFSRKTKAGEEKKKKEKSINSSDSDFGQTGRSRSKSDVGSPPTPKAGPPQYPTYHEATTPKSAKNRTMSFRMPKTLFKTTKSSPTPNRNNPLFDTKPNAGVMPTSEKSSPTLLLTSRLPQQARGSIEPQTPSSVVSPHINNGMMSESNYVRQPVVTSYVIAQNRPENMYPYVTKSSSPKVTFNAEEEKKQEDINRSIDEFEFRRNSFHQKQIARLSSSPPPSQSIVQTESHNRMILLEQQLKDTESRLSQIRETMESSHRKTVVLDQLLTRLSASEERNEMKEEEIKKLHRELYRNSTQYNLVQQPPTVIYNNPTYNVIQPGQVTKAGWLEKQGAIFHFWKKRYFFLSGVDHHLYYSRDHTQRFLGSIVLSGATVRRETVAGRDHTFVVVAGSKRTFVLAAESEEEMNNWILSIEDRVHFLAKSVVTSLTSASYGSLSTANTS</sequence>
<name>A0A2P6NR08_9EUKA</name>
<dbReference type="InterPro" id="IPR027523">
    <property type="entry name" value="CLU_prot"/>
</dbReference>
<evidence type="ECO:0000259" key="9">
    <source>
        <dbReference type="PROSITE" id="PS50003"/>
    </source>
</evidence>
<feature type="compositionally biased region" description="Low complexity" evidence="8">
    <location>
        <begin position="20"/>
        <end position="29"/>
    </location>
</feature>
<feature type="compositionally biased region" description="Polar residues" evidence="8">
    <location>
        <begin position="1808"/>
        <end position="1829"/>
    </location>
</feature>
<evidence type="ECO:0000256" key="5">
    <source>
        <dbReference type="ARBA" id="ARBA00023098"/>
    </source>
</evidence>
<dbReference type="Pfam" id="PF04083">
    <property type="entry name" value="Abhydro_lipase"/>
    <property type="match status" value="1"/>
</dbReference>
<dbReference type="PANTHER" id="PTHR12601">
    <property type="entry name" value="EUKARYOTIC TRANSLATION INITIATION FACTOR 3 SUBUNIT EIF-3"/>
    <property type="match status" value="1"/>
</dbReference>
<feature type="coiled-coil region" evidence="7">
    <location>
        <begin position="2698"/>
        <end position="2756"/>
    </location>
</feature>
<dbReference type="Proteomes" id="UP000241769">
    <property type="component" value="Unassembled WGS sequence"/>
</dbReference>
<feature type="compositionally biased region" description="Low complexity" evidence="8">
    <location>
        <begin position="2229"/>
        <end position="2251"/>
    </location>
</feature>
<dbReference type="PANTHER" id="PTHR12601:SF6">
    <property type="entry name" value="CLUSTERED MITOCHONDRIA PROTEIN HOMOLOG"/>
    <property type="match status" value="1"/>
</dbReference>
<dbReference type="InterPro" id="IPR006693">
    <property type="entry name" value="AB_hydrolase_lipase"/>
</dbReference>
<evidence type="ECO:0000256" key="2">
    <source>
        <dbReference type="ARBA" id="ARBA00022729"/>
    </source>
</evidence>
<dbReference type="InterPro" id="IPR029058">
    <property type="entry name" value="AB_hydrolase_fold"/>
</dbReference>
<dbReference type="EMBL" id="MDYQ01000031">
    <property type="protein sequence ID" value="PRP86402.1"/>
    <property type="molecule type" value="Genomic_DNA"/>
</dbReference>
<dbReference type="STRING" id="1890364.A0A2P6NR08"/>
<dbReference type="GO" id="GO:0003729">
    <property type="term" value="F:mRNA binding"/>
    <property type="evidence" value="ECO:0007669"/>
    <property type="project" value="TreeGrafter"/>
</dbReference>
<feature type="compositionally biased region" description="Pro residues" evidence="8">
    <location>
        <begin position="2505"/>
        <end position="2515"/>
    </location>
</feature>
<feature type="region of interest" description="Disordered" evidence="8">
    <location>
        <begin position="1795"/>
        <end position="1841"/>
    </location>
</feature>
<evidence type="ECO:0000256" key="1">
    <source>
        <dbReference type="ARBA" id="ARBA00010701"/>
    </source>
</evidence>
<keyword evidence="2" id="KW-0732">Signal</keyword>
<protein>
    <recommendedName>
        <fullName evidence="13">Partial AB-hydrolase lipase domain-containing protein</fullName>
    </recommendedName>
</protein>
<evidence type="ECO:0000256" key="7">
    <source>
        <dbReference type="SAM" id="Coils"/>
    </source>
</evidence>
<feature type="compositionally biased region" description="Polar residues" evidence="8">
    <location>
        <begin position="2541"/>
        <end position="2556"/>
    </location>
</feature>
<dbReference type="GO" id="GO:0016787">
    <property type="term" value="F:hydrolase activity"/>
    <property type="evidence" value="ECO:0007669"/>
    <property type="project" value="UniProtKB-KW"/>
</dbReference>
<dbReference type="Gene3D" id="2.30.29.30">
    <property type="entry name" value="Pleckstrin-homology domain (PH domain)/Phosphotyrosine-binding domain (PTB)"/>
    <property type="match status" value="1"/>
</dbReference>
<keyword evidence="12" id="KW-1185">Reference proteome</keyword>
<gene>
    <name evidence="11" type="ORF">PROFUN_05321</name>
</gene>
<feature type="coiled-coil region" evidence="7">
    <location>
        <begin position="1936"/>
        <end position="2086"/>
    </location>
</feature>
<dbReference type="SMART" id="SM00233">
    <property type="entry name" value="PH"/>
    <property type="match status" value="1"/>
</dbReference>
<comment type="caution">
    <text evidence="11">The sequence shown here is derived from an EMBL/GenBank/DDBJ whole genome shotgun (WGS) entry which is preliminary data.</text>
</comment>
<feature type="compositionally biased region" description="Polar residues" evidence="8">
    <location>
        <begin position="446"/>
        <end position="466"/>
    </location>
</feature>
<feature type="domain" description="Clu" evidence="10">
    <location>
        <begin position="543"/>
        <end position="813"/>
    </location>
</feature>
<dbReference type="Gene3D" id="3.40.50.1820">
    <property type="entry name" value="alpha/beta hydrolase"/>
    <property type="match status" value="1"/>
</dbReference>
<keyword evidence="7" id="KW-0175">Coiled coil</keyword>
<dbReference type="Pfam" id="PF00169">
    <property type="entry name" value="PH"/>
    <property type="match status" value="1"/>
</dbReference>
<dbReference type="SUPFAM" id="SSF50729">
    <property type="entry name" value="PH domain-like"/>
    <property type="match status" value="1"/>
</dbReference>
<dbReference type="OrthoDB" id="9974421at2759"/>
<evidence type="ECO:0000256" key="3">
    <source>
        <dbReference type="ARBA" id="ARBA00022801"/>
    </source>
</evidence>
<feature type="region of interest" description="Disordered" evidence="8">
    <location>
        <begin position="1"/>
        <end position="42"/>
    </location>
</feature>
<dbReference type="PROSITE" id="PS51823">
    <property type="entry name" value="CLU"/>
    <property type="match status" value="1"/>
</dbReference>
<dbReference type="InParanoid" id="A0A2P6NR08"/>
<evidence type="ECO:0000313" key="12">
    <source>
        <dbReference type="Proteomes" id="UP000241769"/>
    </source>
</evidence>
<accession>A0A2P6NR08</accession>
<feature type="compositionally biased region" description="Polar residues" evidence="8">
    <location>
        <begin position="2483"/>
        <end position="2495"/>
    </location>
</feature>
<evidence type="ECO:0000256" key="4">
    <source>
        <dbReference type="ARBA" id="ARBA00022963"/>
    </source>
</evidence>
<feature type="compositionally biased region" description="Low complexity" evidence="8">
    <location>
        <begin position="2435"/>
        <end position="2448"/>
    </location>
</feature>